<gene>
    <name evidence="2" type="ORF">PoB_003691900</name>
</gene>
<comment type="caution">
    <text evidence="2">The sequence shown here is derived from an EMBL/GenBank/DDBJ whole genome shotgun (WGS) entry which is preliminary data.</text>
</comment>
<feature type="region of interest" description="Disordered" evidence="1">
    <location>
        <begin position="56"/>
        <end position="93"/>
    </location>
</feature>
<organism evidence="2 3">
    <name type="scientific">Plakobranchus ocellatus</name>
    <dbReference type="NCBI Taxonomy" id="259542"/>
    <lineage>
        <taxon>Eukaryota</taxon>
        <taxon>Metazoa</taxon>
        <taxon>Spiralia</taxon>
        <taxon>Lophotrochozoa</taxon>
        <taxon>Mollusca</taxon>
        <taxon>Gastropoda</taxon>
        <taxon>Heterobranchia</taxon>
        <taxon>Euthyneura</taxon>
        <taxon>Panpulmonata</taxon>
        <taxon>Sacoglossa</taxon>
        <taxon>Placobranchoidea</taxon>
        <taxon>Plakobranchidae</taxon>
        <taxon>Plakobranchus</taxon>
    </lineage>
</organism>
<reference evidence="2 3" key="1">
    <citation type="journal article" date="2021" name="Elife">
        <title>Chloroplast acquisition without the gene transfer in kleptoplastic sea slugs, Plakobranchus ocellatus.</title>
        <authorList>
            <person name="Maeda T."/>
            <person name="Takahashi S."/>
            <person name="Yoshida T."/>
            <person name="Shimamura S."/>
            <person name="Takaki Y."/>
            <person name="Nagai Y."/>
            <person name="Toyoda A."/>
            <person name="Suzuki Y."/>
            <person name="Arimoto A."/>
            <person name="Ishii H."/>
            <person name="Satoh N."/>
            <person name="Nishiyama T."/>
            <person name="Hasebe M."/>
            <person name="Maruyama T."/>
            <person name="Minagawa J."/>
            <person name="Obokata J."/>
            <person name="Shigenobu S."/>
        </authorList>
    </citation>
    <scope>NUCLEOTIDE SEQUENCE [LARGE SCALE GENOMIC DNA]</scope>
</reference>
<protein>
    <submittedName>
        <fullName evidence="2">Uncharacterized protein</fullName>
    </submittedName>
</protein>
<feature type="compositionally biased region" description="Basic and acidic residues" evidence="1">
    <location>
        <begin position="61"/>
        <end position="75"/>
    </location>
</feature>
<evidence type="ECO:0000313" key="2">
    <source>
        <dbReference type="EMBL" id="GFO10414.1"/>
    </source>
</evidence>
<keyword evidence="3" id="KW-1185">Reference proteome</keyword>
<dbReference type="EMBL" id="BLXT01004163">
    <property type="protein sequence ID" value="GFO10414.1"/>
    <property type="molecule type" value="Genomic_DNA"/>
</dbReference>
<dbReference type="AlphaFoldDB" id="A0AAV4ARH9"/>
<sequence length="191" mass="21085">MAGASFNCARVCKGQFRHQGKVIMFGSCCTEVWRWRSCRGQVASNSDPQRAVAQTCYGSDQGKDRTRRSSERHLTLEANPKPPEGFPSGKGNAIERKTDEAVGEGMVGGVEQNTGALGQTTKQPHLEFASGPRVAVVSPLPSTKGNQVESSAWRNRSLFFRGEFLRRAQPDTRRSLHPRFSTVRQFRSASL</sequence>
<dbReference type="Proteomes" id="UP000735302">
    <property type="component" value="Unassembled WGS sequence"/>
</dbReference>
<proteinExistence type="predicted"/>
<evidence type="ECO:0000256" key="1">
    <source>
        <dbReference type="SAM" id="MobiDB-lite"/>
    </source>
</evidence>
<evidence type="ECO:0000313" key="3">
    <source>
        <dbReference type="Proteomes" id="UP000735302"/>
    </source>
</evidence>
<name>A0AAV4ARH9_9GAST</name>
<accession>A0AAV4ARH9</accession>